<evidence type="ECO:0000256" key="1">
    <source>
        <dbReference type="ARBA" id="ARBA00022603"/>
    </source>
</evidence>
<evidence type="ECO:0000313" key="4">
    <source>
        <dbReference type="EMBL" id="AMK59367.1"/>
    </source>
</evidence>
<dbReference type="AlphaFoldDB" id="A0A126SYI7"/>
<name>A0A126SYI7_9BACT</name>
<dbReference type="InterPro" id="IPR051128">
    <property type="entry name" value="EgtD_Methyltrsf_superfamily"/>
</dbReference>
<dbReference type="EMBL" id="KU144982">
    <property type="protein sequence ID" value="AMK59367.1"/>
    <property type="molecule type" value="Genomic_DNA"/>
</dbReference>
<sequence>MNTLAKLRLHDLAPEQEDFRTAVLEGLAKPHKSLPCKFFYDAVGSALFDRICELPEYYPTRTEIGILTEAAPQIAALAGRGGVLVEYGSGSSRKTRLLLDALAPDVYMPIDISRQHMLDACHTLAQDYPALHLMAVCADYTRPFTLPRVARGGQRRLAFFPGSSIGNFAPLEALRFLKNVAQQLDSGDGLLIGVDLKKDPAILNAAYDDGAGVTAAFNLNLLARCNRELGADFDLDAFAHRAFYNAAAGRIEMHLDSRRAQTVRVAGRAFAFAAGESIHTENSYKYEPQEFRRLGAQAGFEPVQTWTDAADLFGVLYLRRT</sequence>
<reference evidence="4" key="1">
    <citation type="journal article" date="2016" name="Appl. Environ. Microbiol.">
        <title>Functional Metagenomics of a Biostimulated Petroleum-Contaminated Soil Reveals an Extraordinary Diversity of Extradiol Dioxygenases.</title>
        <authorList>
            <person name="Terron-Gonzalez L."/>
            <person name="Martin-Cabello G."/>
            <person name="Ferrer M."/>
            <person name="Santero E."/>
        </authorList>
    </citation>
    <scope>NUCLEOTIDE SEQUENCE</scope>
</reference>
<feature type="domain" description="Histidine-specific methyltransferase SAM-dependent" evidence="3">
    <location>
        <begin position="19"/>
        <end position="319"/>
    </location>
</feature>
<keyword evidence="1 4" id="KW-0489">Methyltransferase</keyword>
<evidence type="ECO:0000259" key="3">
    <source>
        <dbReference type="Pfam" id="PF10017"/>
    </source>
</evidence>
<dbReference type="GO" id="GO:0032259">
    <property type="term" value="P:methylation"/>
    <property type="evidence" value="ECO:0007669"/>
    <property type="project" value="UniProtKB-KW"/>
</dbReference>
<dbReference type="InterPro" id="IPR029063">
    <property type="entry name" value="SAM-dependent_MTases_sf"/>
</dbReference>
<dbReference type="InterPro" id="IPR017804">
    <property type="entry name" value="MeTrfase_EgtD-like"/>
</dbReference>
<keyword evidence="2 4" id="KW-0808">Transferase</keyword>
<dbReference type="Pfam" id="PF10017">
    <property type="entry name" value="Methyltransf_33"/>
    <property type="match status" value="1"/>
</dbReference>
<dbReference type="SUPFAM" id="SSF53335">
    <property type="entry name" value="S-adenosyl-L-methionine-dependent methyltransferases"/>
    <property type="match status" value="1"/>
</dbReference>
<dbReference type="GO" id="GO:0008168">
    <property type="term" value="F:methyltransferase activity"/>
    <property type="evidence" value="ECO:0007669"/>
    <property type="project" value="UniProtKB-KW"/>
</dbReference>
<dbReference type="NCBIfam" id="TIGR03438">
    <property type="entry name" value="egtD_ergothio"/>
    <property type="match status" value="1"/>
</dbReference>
<accession>A0A126SYI7</accession>
<organism evidence="4">
    <name type="scientific">uncultured bacterium UPO54</name>
    <dbReference type="NCBI Taxonomy" id="1776979"/>
    <lineage>
        <taxon>Bacteria</taxon>
        <taxon>environmental samples</taxon>
    </lineage>
</organism>
<protein>
    <submittedName>
        <fullName evidence="4">Methyltransferase</fullName>
    </submittedName>
</protein>
<evidence type="ECO:0000256" key="2">
    <source>
        <dbReference type="ARBA" id="ARBA00022679"/>
    </source>
</evidence>
<dbReference type="PANTHER" id="PTHR43397">
    <property type="entry name" value="ERGOTHIONEINE BIOSYNTHESIS PROTEIN 1"/>
    <property type="match status" value="1"/>
</dbReference>
<dbReference type="InterPro" id="IPR019257">
    <property type="entry name" value="MeTrfase_dom"/>
</dbReference>
<dbReference type="Gene3D" id="3.40.50.150">
    <property type="entry name" value="Vaccinia Virus protein VP39"/>
    <property type="match status" value="1"/>
</dbReference>
<proteinExistence type="predicted"/>
<dbReference type="PIRSF" id="PIRSF018005">
    <property type="entry name" value="UCP018005"/>
    <property type="match status" value="1"/>
</dbReference>
<dbReference type="InterPro" id="IPR035094">
    <property type="entry name" value="EgtD"/>
</dbReference>
<dbReference type="PANTHER" id="PTHR43397:SF1">
    <property type="entry name" value="ERGOTHIONEINE BIOSYNTHESIS PROTEIN 1"/>
    <property type="match status" value="1"/>
</dbReference>